<evidence type="ECO:0000313" key="1">
    <source>
        <dbReference type="EMBL" id="KAH7988749.1"/>
    </source>
</evidence>
<comment type="caution">
    <text evidence="1">The sequence shown here is derived from an EMBL/GenBank/DDBJ whole genome shotgun (WGS) entry which is preliminary data.</text>
</comment>
<sequence length="101" mass="11910">MTTLVPFPSPQRQEFLTQTKWHLKTYLPCYIKQAAFRKSTEFQELFTEQNKMLLFEKHQCERCFISAKLVVGFFCSKKNPVCFSDDEKRCSVAQKGSARHH</sequence>
<name>A0ACB8E8J8_9SAUR</name>
<dbReference type="Proteomes" id="UP000827872">
    <property type="component" value="Linkage Group LG10"/>
</dbReference>
<protein>
    <submittedName>
        <fullName evidence="1">Uncharacterized protein</fullName>
    </submittedName>
</protein>
<keyword evidence="2" id="KW-1185">Reference proteome</keyword>
<proteinExistence type="predicted"/>
<evidence type="ECO:0000313" key="2">
    <source>
        <dbReference type="Proteomes" id="UP000827872"/>
    </source>
</evidence>
<gene>
    <name evidence="1" type="ORF">K3G42_021365</name>
</gene>
<dbReference type="EMBL" id="CM037623">
    <property type="protein sequence ID" value="KAH7988749.1"/>
    <property type="molecule type" value="Genomic_DNA"/>
</dbReference>
<reference evidence="1" key="1">
    <citation type="submission" date="2021-08" db="EMBL/GenBank/DDBJ databases">
        <title>The first chromosome-level gecko genome reveals the dynamic sex chromosomes of Neotropical dwarf geckos (Sphaerodactylidae: Sphaerodactylus).</title>
        <authorList>
            <person name="Pinto B.J."/>
            <person name="Keating S.E."/>
            <person name="Gamble T."/>
        </authorList>
    </citation>
    <scope>NUCLEOTIDE SEQUENCE</scope>
    <source>
        <strain evidence="1">TG3544</strain>
    </source>
</reference>
<organism evidence="1 2">
    <name type="scientific">Sphaerodactylus townsendi</name>
    <dbReference type="NCBI Taxonomy" id="933632"/>
    <lineage>
        <taxon>Eukaryota</taxon>
        <taxon>Metazoa</taxon>
        <taxon>Chordata</taxon>
        <taxon>Craniata</taxon>
        <taxon>Vertebrata</taxon>
        <taxon>Euteleostomi</taxon>
        <taxon>Lepidosauria</taxon>
        <taxon>Squamata</taxon>
        <taxon>Bifurcata</taxon>
        <taxon>Gekkota</taxon>
        <taxon>Sphaerodactylidae</taxon>
        <taxon>Sphaerodactylus</taxon>
    </lineage>
</organism>
<accession>A0ACB8E8J8</accession>